<feature type="domain" description="Tubulin/FtsZ GTPase" evidence="6">
    <location>
        <begin position="41"/>
        <end position="265"/>
    </location>
</feature>
<dbReference type="GO" id="GO:0005525">
    <property type="term" value="F:GTP binding"/>
    <property type="evidence" value="ECO:0007669"/>
    <property type="project" value="UniProtKB-UniRule"/>
</dbReference>
<dbReference type="InterPro" id="IPR017975">
    <property type="entry name" value="Tubulin_CS"/>
</dbReference>
<dbReference type="Gene3D" id="3.40.50.1440">
    <property type="entry name" value="Tubulin/FtsZ, GTPase domain"/>
    <property type="match status" value="1"/>
</dbReference>
<evidence type="ECO:0000259" key="6">
    <source>
        <dbReference type="SMART" id="SM00864"/>
    </source>
</evidence>
<dbReference type="OrthoDB" id="1662883at2759"/>
<keyword evidence="2 5" id="KW-0493">Microtubule</keyword>
<dbReference type="PRINTS" id="PR01519">
    <property type="entry name" value="EPSLNTUBULIN"/>
</dbReference>
<dbReference type="PANTHER" id="PTHR11588">
    <property type="entry name" value="TUBULIN"/>
    <property type="match status" value="1"/>
</dbReference>
<evidence type="ECO:0008006" key="10">
    <source>
        <dbReference type="Google" id="ProtNLM"/>
    </source>
</evidence>
<dbReference type="InterPro" id="IPR023123">
    <property type="entry name" value="Tubulin_C"/>
</dbReference>
<dbReference type="PROSITE" id="PS00227">
    <property type="entry name" value="TUBULIN"/>
    <property type="match status" value="1"/>
</dbReference>
<dbReference type="AlphaFoldDB" id="A0A0R3UF33"/>
<dbReference type="GO" id="GO:0005874">
    <property type="term" value="C:microtubule"/>
    <property type="evidence" value="ECO:0007669"/>
    <property type="project" value="UniProtKB-KW"/>
</dbReference>
<dbReference type="InterPro" id="IPR004057">
    <property type="entry name" value="Epsilon_tubulin"/>
</dbReference>
<evidence type="ECO:0000256" key="4">
    <source>
        <dbReference type="ARBA" id="ARBA00023134"/>
    </source>
</evidence>
<dbReference type="InterPro" id="IPR000217">
    <property type="entry name" value="Tubulin"/>
</dbReference>
<dbReference type="Proteomes" id="UP000267029">
    <property type="component" value="Unassembled WGS sequence"/>
</dbReference>
<dbReference type="CDD" id="cd02190">
    <property type="entry name" value="epsilon_tubulin"/>
    <property type="match status" value="1"/>
</dbReference>
<evidence type="ECO:0000313" key="9">
    <source>
        <dbReference type="Proteomes" id="UP000267029"/>
    </source>
</evidence>
<evidence type="ECO:0000313" key="8">
    <source>
        <dbReference type="EMBL" id="VDD79665.1"/>
    </source>
</evidence>
<evidence type="ECO:0000259" key="7">
    <source>
        <dbReference type="SMART" id="SM00865"/>
    </source>
</evidence>
<proteinExistence type="inferred from homology"/>
<dbReference type="InterPro" id="IPR036525">
    <property type="entry name" value="Tubulin/FtsZ_GTPase_sf"/>
</dbReference>
<dbReference type="SUPFAM" id="SSF52490">
    <property type="entry name" value="Tubulin nucleotide-binding domain-like"/>
    <property type="match status" value="1"/>
</dbReference>
<evidence type="ECO:0000256" key="5">
    <source>
        <dbReference type="RuleBase" id="RU000352"/>
    </source>
</evidence>
<feature type="domain" description="Tubulin/FtsZ 2-layer sandwich" evidence="7">
    <location>
        <begin position="267"/>
        <end position="401"/>
    </location>
</feature>
<dbReference type="InterPro" id="IPR018316">
    <property type="entry name" value="Tubulin/FtsZ_2-layer-sand-dom"/>
</dbReference>
<keyword evidence="9" id="KW-1185">Reference proteome</keyword>
<organism evidence="8 9">
    <name type="scientific">Mesocestoides corti</name>
    <name type="common">Flatworm</name>
    <dbReference type="NCBI Taxonomy" id="53468"/>
    <lineage>
        <taxon>Eukaryota</taxon>
        <taxon>Metazoa</taxon>
        <taxon>Spiralia</taxon>
        <taxon>Lophotrochozoa</taxon>
        <taxon>Platyhelminthes</taxon>
        <taxon>Cestoda</taxon>
        <taxon>Eucestoda</taxon>
        <taxon>Cyclophyllidea</taxon>
        <taxon>Mesocestoididae</taxon>
        <taxon>Mesocestoides</taxon>
    </lineage>
</organism>
<dbReference type="Gene3D" id="1.10.287.600">
    <property type="entry name" value="Helix hairpin bin"/>
    <property type="match status" value="1"/>
</dbReference>
<gene>
    <name evidence="8" type="ORF">MCOS_LOCUS5668</name>
</gene>
<dbReference type="FunFam" id="3.40.50.1440:FF:000017">
    <property type="entry name" value="Tubulin epsilon chain"/>
    <property type="match status" value="1"/>
</dbReference>
<evidence type="ECO:0000256" key="1">
    <source>
        <dbReference type="ARBA" id="ARBA00009636"/>
    </source>
</evidence>
<dbReference type="EMBL" id="UXSR01005205">
    <property type="protein sequence ID" value="VDD79665.1"/>
    <property type="molecule type" value="Genomic_DNA"/>
</dbReference>
<dbReference type="SMART" id="SM00865">
    <property type="entry name" value="Tubulin_C"/>
    <property type="match status" value="1"/>
</dbReference>
<evidence type="ECO:0000256" key="3">
    <source>
        <dbReference type="ARBA" id="ARBA00022741"/>
    </source>
</evidence>
<dbReference type="Pfam" id="PF00091">
    <property type="entry name" value="Tubulin"/>
    <property type="match status" value="1"/>
</dbReference>
<dbReference type="Pfam" id="PF03953">
    <property type="entry name" value="Tubulin_C"/>
    <property type="match status" value="1"/>
</dbReference>
<sequence length="463" mass="51189">MTQSIFIQVGQCGNQIGHRFWDLALREHAEANKGHRFDESMRTFFDISSMNSRQILKARSLLVDMEEGVVKGILRGPLGNIFDAAHLITDIPGSGNNWAVGYYEHGEKHASEIIEALRRTAESCDCLQCFFILHSMGGGTGSGTGSFVTTLLADYFPEVFKIITAVFPSLNDDVITSPYNTVLALDKVTEFADCVIAIENQALATIANNIRGELKDRKGGNQLSCGSVISGEGGISEGKVKAFDEMNNIVANMLLNLTSSARFQGTMNVDLNELSMNLVPFPRLHYLIAAQSPITSFKSIRAPRNIDQVFQDVYSRDYQLISTNPKAHTFLATSLLLRGDGFASDIRRNIDKLQKKLKFVPWNLEGWKVGHCEVAPVGQKSSLLAMSNNTSITIPFSNVLERFNKLIHKKAHIHHYLTVNDFEMANFEQSATSLSDLIQTYKLFDSESGELGANAIPTIKIAD</sequence>
<protein>
    <recommendedName>
        <fullName evidence="10">Tubulin/FtsZ GTPase domain-containing protein</fullName>
    </recommendedName>
</protein>
<keyword evidence="4 5" id="KW-0342">GTP-binding</keyword>
<name>A0A0R3UF33_MESCO</name>
<dbReference type="GO" id="GO:0007017">
    <property type="term" value="P:microtubule-based process"/>
    <property type="evidence" value="ECO:0007669"/>
    <property type="project" value="InterPro"/>
</dbReference>
<dbReference type="SUPFAM" id="SSF55307">
    <property type="entry name" value="Tubulin C-terminal domain-like"/>
    <property type="match status" value="1"/>
</dbReference>
<reference evidence="8 9" key="1">
    <citation type="submission" date="2018-10" db="EMBL/GenBank/DDBJ databases">
        <authorList>
            <consortium name="Pathogen Informatics"/>
        </authorList>
    </citation>
    <scope>NUCLEOTIDE SEQUENCE [LARGE SCALE GENOMIC DNA]</scope>
</reference>
<comment type="similarity">
    <text evidence="1 5">Belongs to the tubulin family.</text>
</comment>
<dbReference type="InterPro" id="IPR003008">
    <property type="entry name" value="Tubulin_FtsZ_GTPase"/>
</dbReference>
<dbReference type="PRINTS" id="PR01161">
    <property type="entry name" value="TUBULIN"/>
</dbReference>
<dbReference type="SMART" id="SM00864">
    <property type="entry name" value="Tubulin"/>
    <property type="match status" value="1"/>
</dbReference>
<evidence type="ECO:0000256" key="2">
    <source>
        <dbReference type="ARBA" id="ARBA00022701"/>
    </source>
</evidence>
<accession>A0A0R3UF33</accession>
<dbReference type="InterPro" id="IPR008280">
    <property type="entry name" value="Tub_FtsZ_C"/>
</dbReference>
<dbReference type="STRING" id="53468.A0A0R3UF33"/>
<keyword evidence="3 5" id="KW-0547">Nucleotide-binding</keyword>